<protein>
    <submittedName>
        <fullName evidence="2">Uncharacterized protein</fullName>
    </submittedName>
</protein>
<feature type="compositionally biased region" description="Low complexity" evidence="1">
    <location>
        <begin position="282"/>
        <end position="297"/>
    </location>
</feature>
<proteinExistence type="predicted"/>
<gene>
    <name evidence="2" type="ORF">SNEC2469_LOCUS25640</name>
</gene>
<dbReference type="AlphaFoldDB" id="A0A812ZV81"/>
<sequence length="755" mass="82342">MEFKRMMEAPGKPLSNADIAALYASKLNTEAEDKKQSRTSPSTIEAALNVANNILKHASLRDLILRCERRWLQESPFQGIYKLQELSKACKHSVSRMLWVMSLTELRVLAGHMASSDFTVRNFNQRGSKQWVDLFLKQLEMKNWLLTTCLDGKNLPAEIKLKVREIFKSPTSYVEQLRPISESANVDLSWQAAWPSSALSFIELVEQASFNLQGGDDHMVRLGLKNAKAAHEIIQEYSPFKETLQAVDEHLESEMKAAREKLSAAVVVADDDADPGSGGQGAASSAMGESEEMMQSAESDESVRQQQHVQRLMKSYIVLEVEEGKTVTELAASLAKHAAVKVEGGSDGRGGNVLIAFDVNTYGEALTAPHVRRAPLPKAMLQKLFQSVEIARHGTNTGEVSEGEVYAVLNGERIDNSCFSKLLGTGPGVGKKAAKKVDTKCRSIMVTLTEASVKQRKVRVAQNRVAKVRCSQQLLLWYNPSTHMPVKTHKHFADSTSASDVLGPFALEAWNKLPSLTVEEKKAWWGKRRVAVGGKTVTGESESEDGSQELDPEAAEEAPANDAEAAQEAPATEDVEMVLPPVSQGRGCASLRGDTRQPIAYHEWPVSFWDSVAYACSASTIVDLTPATGRQAMQALRQRMSYIGICQTECQKEYIEKALAADGLKALSDPSSKLYAPELTAASTKAAPAVPKPAPIPPKATPAKPKPVPKPKTEPKSGEEPPQKKPRTKQGGAPNPELSQALQSMLARAQGKQGE</sequence>
<evidence type="ECO:0000256" key="1">
    <source>
        <dbReference type="SAM" id="MobiDB-lite"/>
    </source>
</evidence>
<feature type="region of interest" description="Disordered" evidence="1">
    <location>
        <begin position="271"/>
        <end position="304"/>
    </location>
</feature>
<dbReference type="Proteomes" id="UP000601435">
    <property type="component" value="Unassembled WGS sequence"/>
</dbReference>
<feature type="region of interest" description="Disordered" evidence="1">
    <location>
        <begin position="682"/>
        <end position="755"/>
    </location>
</feature>
<dbReference type="EMBL" id="CAJNJA010050851">
    <property type="protein sequence ID" value="CAE7842874.1"/>
    <property type="molecule type" value="Genomic_DNA"/>
</dbReference>
<evidence type="ECO:0000313" key="3">
    <source>
        <dbReference type="Proteomes" id="UP000601435"/>
    </source>
</evidence>
<reference evidence="2" key="1">
    <citation type="submission" date="2021-02" db="EMBL/GenBank/DDBJ databases">
        <authorList>
            <person name="Dougan E. K."/>
            <person name="Rhodes N."/>
            <person name="Thang M."/>
            <person name="Chan C."/>
        </authorList>
    </citation>
    <scope>NUCLEOTIDE SEQUENCE</scope>
</reference>
<accession>A0A812ZV81</accession>
<feature type="compositionally biased region" description="Pro residues" evidence="1">
    <location>
        <begin position="690"/>
        <end position="710"/>
    </location>
</feature>
<dbReference type="OrthoDB" id="10365264at2759"/>
<comment type="caution">
    <text evidence="2">The sequence shown here is derived from an EMBL/GenBank/DDBJ whole genome shotgun (WGS) entry which is preliminary data.</text>
</comment>
<organism evidence="2 3">
    <name type="scientific">Symbiodinium necroappetens</name>
    <dbReference type="NCBI Taxonomy" id="1628268"/>
    <lineage>
        <taxon>Eukaryota</taxon>
        <taxon>Sar</taxon>
        <taxon>Alveolata</taxon>
        <taxon>Dinophyceae</taxon>
        <taxon>Suessiales</taxon>
        <taxon>Symbiodiniaceae</taxon>
        <taxon>Symbiodinium</taxon>
    </lineage>
</organism>
<feature type="compositionally biased region" description="Low complexity" evidence="1">
    <location>
        <begin position="557"/>
        <end position="570"/>
    </location>
</feature>
<keyword evidence="3" id="KW-1185">Reference proteome</keyword>
<feature type="compositionally biased region" description="Basic and acidic residues" evidence="1">
    <location>
        <begin position="711"/>
        <end position="723"/>
    </location>
</feature>
<feature type="compositionally biased region" description="Acidic residues" evidence="1">
    <location>
        <begin position="541"/>
        <end position="556"/>
    </location>
</feature>
<name>A0A812ZV81_9DINO</name>
<feature type="region of interest" description="Disordered" evidence="1">
    <location>
        <begin position="534"/>
        <end position="576"/>
    </location>
</feature>
<evidence type="ECO:0000313" key="2">
    <source>
        <dbReference type="EMBL" id="CAE7842874.1"/>
    </source>
</evidence>